<dbReference type="InterPro" id="IPR002525">
    <property type="entry name" value="Transp_IS110-like_N"/>
</dbReference>
<evidence type="ECO:0000313" key="2">
    <source>
        <dbReference type="EMBL" id="MYD90853.1"/>
    </source>
</evidence>
<protein>
    <submittedName>
        <fullName evidence="2">IS110 family transposase</fullName>
    </submittedName>
</protein>
<organism evidence="2">
    <name type="scientific">Caldilineaceae bacterium SB0662_bin_9</name>
    <dbReference type="NCBI Taxonomy" id="2605258"/>
    <lineage>
        <taxon>Bacteria</taxon>
        <taxon>Bacillati</taxon>
        <taxon>Chloroflexota</taxon>
        <taxon>Caldilineae</taxon>
        <taxon>Caldilineales</taxon>
        <taxon>Caldilineaceae</taxon>
    </lineage>
</organism>
<comment type="caution">
    <text evidence="2">The sequence shown here is derived from an EMBL/GenBank/DDBJ whole genome shotgun (WGS) entry which is preliminary data.</text>
</comment>
<dbReference type="GO" id="GO:0004803">
    <property type="term" value="F:transposase activity"/>
    <property type="evidence" value="ECO:0007669"/>
    <property type="project" value="InterPro"/>
</dbReference>
<dbReference type="PANTHER" id="PTHR33055">
    <property type="entry name" value="TRANSPOSASE FOR INSERTION SEQUENCE ELEMENT IS1111A"/>
    <property type="match status" value="1"/>
</dbReference>
<evidence type="ECO:0000259" key="1">
    <source>
        <dbReference type="Pfam" id="PF01548"/>
    </source>
</evidence>
<dbReference type="GO" id="GO:0006313">
    <property type="term" value="P:DNA transposition"/>
    <property type="evidence" value="ECO:0007669"/>
    <property type="project" value="InterPro"/>
</dbReference>
<feature type="domain" description="Transposase IS110-like N-terminal" evidence="1">
    <location>
        <begin position="8"/>
        <end position="89"/>
    </location>
</feature>
<accession>A0A6B1DVZ5</accession>
<dbReference type="InterPro" id="IPR047650">
    <property type="entry name" value="Transpos_IS110"/>
</dbReference>
<name>A0A6B1DVZ5_9CHLR</name>
<sequence>MGLPQEDDRLAHDWQGIEAVCQRLCDLEPALIVMEATGGLEVPLATTLQAAGLPVAVVNPRRARAFGRASGQLAKTDRMDAQLLARMAARTVGGGLPARLMQLARSEKAT</sequence>
<dbReference type="Pfam" id="PF01548">
    <property type="entry name" value="DEDD_Tnp_IS110"/>
    <property type="match status" value="1"/>
</dbReference>
<dbReference type="EMBL" id="VXPY01000078">
    <property type="protein sequence ID" value="MYD90853.1"/>
    <property type="molecule type" value="Genomic_DNA"/>
</dbReference>
<reference evidence="2" key="1">
    <citation type="submission" date="2019-09" db="EMBL/GenBank/DDBJ databases">
        <title>Characterisation of the sponge microbiome using genome-centric metagenomics.</title>
        <authorList>
            <person name="Engelberts J.P."/>
            <person name="Robbins S.J."/>
            <person name="De Goeij J.M."/>
            <person name="Aranda M."/>
            <person name="Bell S.C."/>
            <person name="Webster N.S."/>
        </authorList>
    </citation>
    <scope>NUCLEOTIDE SEQUENCE</scope>
    <source>
        <strain evidence="2">SB0662_bin_9</strain>
    </source>
</reference>
<dbReference type="GO" id="GO:0003677">
    <property type="term" value="F:DNA binding"/>
    <property type="evidence" value="ECO:0007669"/>
    <property type="project" value="InterPro"/>
</dbReference>
<dbReference type="PANTHER" id="PTHR33055:SF13">
    <property type="entry name" value="TRANSPOSASE"/>
    <property type="match status" value="1"/>
</dbReference>
<proteinExistence type="predicted"/>
<dbReference type="AlphaFoldDB" id="A0A6B1DVZ5"/>
<gene>
    <name evidence="2" type="ORF">F4Y08_11035</name>
</gene>